<dbReference type="GO" id="GO:0008237">
    <property type="term" value="F:metallopeptidase activity"/>
    <property type="evidence" value="ECO:0007669"/>
    <property type="project" value="UniProtKB-KW"/>
</dbReference>
<keyword evidence="3" id="KW-1185">Reference proteome</keyword>
<dbReference type="Proteomes" id="UP000323876">
    <property type="component" value="Unassembled WGS sequence"/>
</dbReference>
<dbReference type="RefSeq" id="WP_150403860.1">
    <property type="nucleotide sequence ID" value="NZ_VXLC01000010.1"/>
</dbReference>
<evidence type="ECO:0000259" key="1">
    <source>
        <dbReference type="Pfam" id="PF02517"/>
    </source>
</evidence>
<sequence length="212" mass="21850">MSKVPETVAAVVIPLTWSNWVLPRLGLGVRGRTAANAAFATGYGATFHGSPNWFSAKGFRYGAVAAALVSAGYGVALAIPSVRSKLHEFDDRGPEVSPAEWIAVHIPIGTVYSEELIFRATLDPLLDNTFGTRAGSVLGALTFGLWHVHPARAAGDGIPVTVAATAAGGVALGRLRRRTGSATAPALLHLAVNVGGAVAPRIARLLGTSAKP</sequence>
<dbReference type="InterPro" id="IPR003675">
    <property type="entry name" value="Rce1/LyrA-like_dom"/>
</dbReference>
<dbReference type="OrthoDB" id="4555276at2"/>
<comment type="caution">
    <text evidence="2">The sequence shown here is derived from an EMBL/GenBank/DDBJ whole genome shotgun (WGS) entry which is preliminary data.</text>
</comment>
<name>A0A5N0EF24_9NOCA</name>
<keyword evidence="2" id="KW-0378">Hydrolase</keyword>
<organism evidence="2 3">
    <name type="scientific">Nocardia colli</name>
    <dbReference type="NCBI Taxonomy" id="2545717"/>
    <lineage>
        <taxon>Bacteria</taxon>
        <taxon>Bacillati</taxon>
        <taxon>Actinomycetota</taxon>
        <taxon>Actinomycetes</taxon>
        <taxon>Mycobacteriales</taxon>
        <taxon>Nocardiaceae</taxon>
        <taxon>Nocardia</taxon>
    </lineage>
</organism>
<dbReference type="AlphaFoldDB" id="A0A5N0EF24"/>
<protein>
    <submittedName>
        <fullName evidence="2">CPBP family intramembrane metalloprotease</fullName>
    </submittedName>
</protein>
<keyword evidence="2" id="KW-0482">Metalloprotease</keyword>
<feature type="domain" description="CAAX prenyl protease 2/Lysostaphin resistance protein A-like" evidence="1">
    <location>
        <begin position="102"/>
        <end position="194"/>
    </location>
</feature>
<accession>A0A5N0EF24</accession>
<reference evidence="2 3" key="1">
    <citation type="submission" date="2019-09" db="EMBL/GenBank/DDBJ databases">
        <authorList>
            <person name="Wang X."/>
        </authorList>
    </citation>
    <scope>NUCLEOTIDE SEQUENCE [LARGE SCALE GENOMIC DNA]</scope>
    <source>
        <strain evidence="2 3">CICC 11023</strain>
    </source>
</reference>
<gene>
    <name evidence="2" type="ORF">F3087_21740</name>
</gene>
<evidence type="ECO:0000313" key="2">
    <source>
        <dbReference type="EMBL" id="KAA8886844.1"/>
    </source>
</evidence>
<dbReference type="GO" id="GO:0004175">
    <property type="term" value="F:endopeptidase activity"/>
    <property type="evidence" value="ECO:0007669"/>
    <property type="project" value="UniProtKB-ARBA"/>
</dbReference>
<dbReference type="Pfam" id="PF02517">
    <property type="entry name" value="Rce1-like"/>
    <property type="match status" value="1"/>
</dbReference>
<dbReference type="GO" id="GO:0080120">
    <property type="term" value="P:CAAX-box protein maturation"/>
    <property type="evidence" value="ECO:0007669"/>
    <property type="project" value="UniProtKB-ARBA"/>
</dbReference>
<evidence type="ECO:0000313" key="3">
    <source>
        <dbReference type="Proteomes" id="UP000323876"/>
    </source>
</evidence>
<keyword evidence="2" id="KW-0645">Protease</keyword>
<dbReference type="EMBL" id="VXLC01000010">
    <property type="protein sequence ID" value="KAA8886844.1"/>
    <property type="molecule type" value="Genomic_DNA"/>
</dbReference>
<proteinExistence type="predicted"/>
<dbReference type="GO" id="GO:0006508">
    <property type="term" value="P:proteolysis"/>
    <property type="evidence" value="ECO:0007669"/>
    <property type="project" value="UniProtKB-KW"/>
</dbReference>